<keyword evidence="1" id="KW-0472">Membrane</keyword>
<proteinExistence type="predicted"/>
<accession>A0ABT0C773</accession>
<protein>
    <submittedName>
        <fullName evidence="2">Uncharacterized protein</fullName>
    </submittedName>
</protein>
<dbReference type="RefSeq" id="WP_244348764.1">
    <property type="nucleotide sequence ID" value="NZ_JAFIRA010000002.1"/>
</dbReference>
<dbReference type="Proteomes" id="UP000830835">
    <property type="component" value="Unassembled WGS sequence"/>
</dbReference>
<keyword evidence="1" id="KW-0812">Transmembrane</keyword>
<keyword evidence="1" id="KW-1133">Transmembrane helix</keyword>
<name>A0ABT0C773_THEVL</name>
<organism evidence="2 3">
    <name type="scientific">Thermostichus vulcanus str. 'Rupite'</name>
    <dbReference type="NCBI Taxonomy" id="2813851"/>
    <lineage>
        <taxon>Bacteria</taxon>
        <taxon>Bacillati</taxon>
        <taxon>Cyanobacteriota</taxon>
        <taxon>Cyanophyceae</taxon>
        <taxon>Thermostichales</taxon>
        <taxon>Thermostichaceae</taxon>
        <taxon>Thermostichus</taxon>
    </lineage>
</organism>
<keyword evidence="3" id="KW-1185">Reference proteome</keyword>
<reference evidence="2" key="1">
    <citation type="submission" date="2021-02" db="EMBL/GenBank/DDBJ databases">
        <title>The CRISPR/cas machinery reduction and long-range gene transfer in the hot spring cyanobacterium Synechococcus.</title>
        <authorList>
            <person name="Dvorak P."/>
            <person name="Jahodarova E."/>
            <person name="Hasler P."/>
            <person name="Poulickova A."/>
        </authorList>
    </citation>
    <scope>NUCLEOTIDE SEQUENCE</scope>
    <source>
        <strain evidence="2">Rupite</strain>
    </source>
</reference>
<gene>
    <name evidence="2" type="ORF">JX360_01780</name>
</gene>
<evidence type="ECO:0000256" key="1">
    <source>
        <dbReference type="SAM" id="Phobius"/>
    </source>
</evidence>
<feature type="transmembrane region" description="Helical" evidence="1">
    <location>
        <begin position="21"/>
        <end position="42"/>
    </location>
</feature>
<dbReference type="EMBL" id="JAFIRA010000002">
    <property type="protein sequence ID" value="MCJ2541644.1"/>
    <property type="molecule type" value="Genomic_DNA"/>
</dbReference>
<comment type="caution">
    <text evidence="2">The sequence shown here is derived from an EMBL/GenBank/DDBJ whole genome shotgun (WGS) entry which is preliminary data.</text>
</comment>
<evidence type="ECO:0000313" key="2">
    <source>
        <dbReference type="EMBL" id="MCJ2541644.1"/>
    </source>
</evidence>
<sequence length="91" mass="10202">MQDRQDIQKDSKKAASQFPSALGIDLALSLITVPILLGLVVADQARKWLGSLTWEDPGWWLGERLPNLDNTTLQARQQQRQNPAPLDLQDP</sequence>
<evidence type="ECO:0000313" key="3">
    <source>
        <dbReference type="Proteomes" id="UP000830835"/>
    </source>
</evidence>